<evidence type="ECO:0000256" key="4">
    <source>
        <dbReference type="ARBA" id="ARBA00023139"/>
    </source>
</evidence>
<gene>
    <name evidence="7" type="ORF">VV02_16635</name>
</gene>
<dbReference type="InterPro" id="IPR006059">
    <property type="entry name" value="SBP"/>
</dbReference>
<dbReference type="PATRIC" id="fig|571913.6.peg.3373"/>
<protein>
    <submittedName>
        <fullName evidence="7">ABC transporter substrate-binding protein</fullName>
    </submittedName>
</protein>
<dbReference type="AlphaFoldDB" id="A0A0K1JK61"/>
<feature type="chain" id="PRO_5038442082" evidence="6">
    <location>
        <begin position="23"/>
        <end position="438"/>
    </location>
</feature>
<sequence>MINLRRGAAAAAAISVSVAITACGSSTDDSGPAGAPTKAQGHVTFWSFVKGSDAVTKAFNESHPDITVSFETQAAPPDYYTKLSNAVKSGAVPDVAVAEYTRLPELVSLGAAQDLTPNAGELVKKTFPASIQQLVTLGGKTWGIPRDAAPMLYYYRKDFFDQHHLTPAKTWAEYRALTAKVKALDPSTRAGAFLTGDSNMLTDLSWQAGARWFGTKGDAWTVGINSAPSTKVANYWQGLVTDGLVKTYPTYADEFWQGVQKNQTVGYFCASWCAGGLKATVPSQSGKWAVAELPSWDGKPASAMWGGSSFIVPKGAKNAAAATEFIKWITTDPKGIAAWYASGASSMYPASPSLLPVAKKSFNTGFFGGQDIFAVGTRSYDAVSADWTWGPTMSTTDKAIIDRLGQVSSGSGSLAKVLTDVQGLTTSAMTSRGLTVSK</sequence>
<evidence type="ECO:0000313" key="7">
    <source>
        <dbReference type="EMBL" id="AKU17107.1"/>
    </source>
</evidence>
<dbReference type="Pfam" id="PF01547">
    <property type="entry name" value="SBP_bac_1"/>
    <property type="match status" value="1"/>
</dbReference>
<name>A0A0K1JK61_9MICO</name>
<accession>A0A0K1JK61</accession>
<keyword evidence="3" id="KW-0472">Membrane</keyword>
<dbReference type="STRING" id="571913.VV02_16635"/>
<dbReference type="PROSITE" id="PS51257">
    <property type="entry name" value="PROKAR_LIPOPROTEIN"/>
    <property type="match status" value="1"/>
</dbReference>
<feature type="signal peptide" evidence="6">
    <location>
        <begin position="1"/>
        <end position="22"/>
    </location>
</feature>
<proteinExistence type="predicted"/>
<keyword evidence="4" id="KW-0564">Palmitate</keyword>
<evidence type="ECO:0000256" key="3">
    <source>
        <dbReference type="ARBA" id="ARBA00023136"/>
    </source>
</evidence>
<dbReference type="EMBL" id="CP011112">
    <property type="protein sequence ID" value="AKU17107.1"/>
    <property type="molecule type" value="Genomic_DNA"/>
</dbReference>
<keyword evidence="2 6" id="KW-0732">Signal</keyword>
<organism evidence="7 8">
    <name type="scientific">Luteipulveratus mongoliensis</name>
    <dbReference type="NCBI Taxonomy" id="571913"/>
    <lineage>
        <taxon>Bacteria</taxon>
        <taxon>Bacillati</taxon>
        <taxon>Actinomycetota</taxon>
        <taxon>Actinomycetes</taxon>
        <taxon>Micrococcales</taxon>
        <taxon>Dermacoccaceae</taxon>
        <taxon>Luteipulveratus</taxon>
    </lineage>
</organism>
<dbReference type="InterPro" id="IPR050490">
    <property type="entry name" value="Bact_solute-bd_prot1"/>
</dbReference>
<keyword evidence="8" id="KW-1185">Reference proteome</keyword>
<evidence type="ECO:0000256" key="2">
    <source>
        <dbReference type="ARBA" id="ARBA00022729"/>
    </source>
</evidence>
<dbReference type="OrthoDB" id="2515046at2"/>
<evidence type="ECO:0000256" key="5">
    <source>
        <dbReference type="ARBA" id="ARBA00023288"/>
    </source>
</evidence>
<keyword evidence="1" id="KW-1003">Cell membrane</keyword>
<dbReference type="RefSeq" id="WP_052593227.1">
    <property type="nucleotide sequence ID" value="NZ_CP011112.1"/>
</dbReference>
<dbReference type="Proteomes" id="UP000066480">
    <property type="component" value="Chromosome"/>
</dbReference>
<dbReference type="Gene3D" id="3.40.190.10">
    <property type="entry name" value="Periplasmic binding protein-like II"/>
    <property type="match status" value="1"/>
</dbReference>
<dbReference type="PANTHER" id="PTHR43649">
    <property type="entry name" value="ARABINOSE-BINDING PROTEIN-RELATED"/>
    <property type="match status" value="1"/>
</dbReference>
<evidence type="ECO:0000256" key="1">
    <source>
        <dbReference type="ARBA" id="ARBA00022475"/>
    </source>
</evidence>
<reference evidence="7 8" key="1">
    <citation type="submission" date="2015-03" db="EMBL/GenBank/DDBJ databases">
        <title>Luteipulveratus halotolerans sp. nov., a novel actinobacterium (Dermacoccaceae) from Sarawak, Malaysia.</title>
        <authorList>
            <person name="Juboi H."/>
            <person name="Basik A."/>
            <person name="Shamsul S.S."/>
            <person name="Arnold P."/>
            <person name="Schmitt E.K."/>
            <person name="Sanglier J.-J."/>
            <person name="Yeo T."/>
        </authorList>
    </citation>
    <scope>NUCLEOTIDE SEQUENCE [LARGE SCALE GENOMIC DNA]</scope>
    <source>
        <strain evidence="7 8">MN07-A0370</strain>
    </source>
</reference>
<keyword evidence="5" id="KW-0449">Lipoprotein</keyword>
<dbReference type="PANTHER" id="PTHR43649:SF33">
    <property type="entry name" value="POLYGALACTURONAN_RHAMNOGALACTURONAN-BINDING PROTEIN YTCQ"/>
    <property type="match status" value="1"/>
</dbReference>
<evidence type="ECO:0000313" key="8">
    <source>
        <dbReference type="Proteomes" id="UP000066480"/>
    </source>
</evidence>
<evidence type="ECO:0000256" key="6">
    <source>
        <dbReference type="SAM" id="SignalP"/>
    </source>
</evidence>
<dbReference type="KEGG" id="lmoi:VV02_16635"/>
<dbReference type="SUPFAM" id="SSF53850">
    <property type="entry name" value="Periplasmic binding protein-like II"/>
    <property type="match status" value="1"/>
</dbReference>